<dbReference type="Proteomes" id="UP000774570">
    <property type="component" value="Unassembled WGS sequence"/>
</dbReference>
<proteinExistence type="predicted"/>
<name>A0ABS7FU62_9ACTN</name>
<sequence length="66" mass="7195">MGERRDPAWRRSLRSTSGENCVEVAALPAAVAVRDSKDPDGSRLAFGRACWADFAARLKAGRHDLP</sequence>
<dbReference type="Pfam" id="PF04149">
    <property type="entry name" value="DUF397"/>
    <property type="match status" value="1"/>
</dbReference>
<accession>A0ABS7FU62</accession>
<dbReference type="EMBL" id="JAIBOA010000009">
    <property type="protein sequence ID" value="MBW8483944.1"/>
    <property type="molecule type" value="Genomic_DNA"/>
</dbReference>
<dbReference type="RefSeq" id="WP_220167171.1">
    <property type="nucleotide sequence ID" value="NZ_JAIBOA010000009.1"/>
</dbReference>
<evidence type="ECO:0000259" key="1">
    <source>
        <dbReference type="Pfam" id="PF04149"/>
    </source>
</evidence>
<comment type="caution">
    <text evidence="2">The sequence shown here is derived from an EMBL/GenBank/DDBJ whole genome shotgun (WGS) entry which is preliminary data.</text>
</comment>
<feature type="domain" description="DUF397" evidence="1">
    <location>
        <begin position="8"/>
        <end position="59"/>
    </location>
</feature>
<protein>
    <submittedName>
        <fullName evidence="2">DUF397 domain-containing protein</fullName>
    </submittedName>
</protein>
<evidence type="ECO:0000313" key="2">
    <source>
        <dbReference type="EMBL" id="MBW8483944.1"/>
    </source>
</evidence>
<keyword evidence="3" id="KW-1185">Reference proteome</keyword>
<reference evidence="2 3" key="1">
    <citation type="submission" date="2021-07" db="EMBL/GenBank/DDBJ databases">
        <title>Actinomadura sp. PM05-2 isolated from lichen.</title>
        <authorList>
            <person name="Somphong A."/>
            <person name="Phongsopitanun W."/>
            <person name="Tanasupawat S."/>
            <person name="Peongsungnone V."/>
        </authorList>
    </citation>
    <scope>NUCLEOTIDE SEQUENCE [LARGE SCALE GENOMIC DNA]</scope>
    <source>
        <strain evidence="2 3">PM05-2</strain>
    </source>
</reference>
<gene>
    <name evidence="2" type="ORF">K1Y72_16275</name>
</gene>
<dbReference type="InterPro" id="IPR007278">
    <property type="entry name" value="DUF397"/>
</dbReference>
<organism evidence="2 3">
    <name type="scientific">Actinomadura parmotrematis</name>
    <dbReference type="NCBI Taxonomy" id="2864039"/>
    <lineage>
        <taxon>Bacteria</taxon>
        <taxon>Bacillati</taxon>
        <taxon>Actinomycetota</taxon>
        <taxon>Actinomycetes</taxon>
        <taxon>Streptosporangiales</taxon>
        <taxon>Thermomonosporaceae</taxon>
        <taxon>Actinomadura</taxon>
    </lineage>
</organism>
<evidence type="ECO:0000313" key="3">
    <source>
        <dbReference type="Proteomes" id="UP000774570"/>
    </source>
</evidence>